<dbReference type="InterPro" id="IPR050879">
    <property type="entry name" value="Acyltransferase_3"/>
</dbReference>
<reference evidence="4" key="1">
    <citation type="submission" date="2020-11" db="EMBL/GenBank/DDBJ databases">
        <title>Isolation and identification of active actinomycetes.</title>
        <authorList>
            <person name="Yu B."/>
        </authorList>
    </citation>
    <scope>NUCLEOTIDE SEQUENCE</scope>
    <source>
        <strain evidence="4">NEAU-YB345</strain>
    </source>
</reference>
<dbReference type="EMBL" id="JADPRT010000009">
    <property type="protein sequence ID" value="MBF9070788.1"/>
    <property type="molecule type" value="Genomic_DNA"/>
</dbReference>
<protein>
    <submittedName>
        <fullName evidence="4">Acyltransferase</fullName>
    </submittedName>
</protein>
<feature type="transmembrane region" description="Helical" evidence="2">
    <location>
        <begin position="376"/>
        <end position="395"/>
    </location>
</feature>
<keyword evidence="4" id="KW-0808">Transferase</keyword>
<keyword evidence="2" id="KW-1133">Transmembrane helix</keyword>
<feature type="compositionally biased region" description="Polar residues" evidence="1">
    <location>
        <begin position="442"/>
        <end position="451"/>
    </location>
</feature>
<dbReference type="PANTHER" id="PTHR23028">
    <property type="entry name" value="ACETYLTRANSFERASE"/>
    <property type="match status" value="1"/>
</dbReference>
<feature type="transmembrane region" description="Helical" evidence="2">
    <location>
        <begin position="88"/>
        <end position="108"/>
    </location>
</feature>
<dbReference type="RefSeq" id="WP_196195947.1">
    <property type="nucleotide sequence ID" value="NZ_JADPRT010000009.1"/>
</dbReference>
<feature type="domain" description="Acyltransferase 3" evidence="3">
    <location>
        <begin position="15"/>
        <end position="392"/>
    </location>
</feature>
<feature type="transmembrane region" description="Helical" evidence="2">
    <location>
        <begin position="347"/>
        <end position="364"/>
    </location>
</feature>
<evidence type="ECO:0000313" key="5">
    <source>
        <dbReference type="Proteomes" id="UP000657385"/>
    </source>
</evidence>
<dbReference type="GO" id="GO:0000271">
    <property type="term" value="P:polysaccharide biosynthetic process"/>
    <property type="evidence" value="ECO:0007669"/>
    <property type="project" value="TreeGrafter"/>
</dbReference>
<organism evidence="4 5">
    <name type="scientific">Streptacidiphilus fuscans</name>
    <dbReference type="NCBI Taxonomy" id="2789292"/>
    <lineage>
        <taxon>Bacteria</taxon>
        <taxon>Bacillati</taxon>
        <taxon>Actinomycetota</taxon>
        <taxon>Actinomycetes</taxon>
        <taxon>Kitasatosporales</taxon>
        <taxon>Streptomycetaceae</taxon>
        <taxon>Streptacidiphilus</taxon>
    </lineage>
</organism>
<feature type="transmembrane region" description="Helical" evidence="2">
    <location>
        <begin position="51"/>
        <end position="67"/>
    </location>
</feature>
<evidence type="ECO:0000256" key="2">
    <source>
        <dbReference type="SAM" id="Phobius"/>
    </source>
</evidence>
<dbReference type="Proteomes" id="UP000657385">
    <property type="component" value="Unassembled WGS sequence"/>
</dbReference>
<feature type="transmembrane region" description="Helical" evidence="2">
    <location>
        <begin position="308"/>
        <end position="327"/>
    </location>
</feature>
<feature type="transmembrane region" description="Helical" evidence="2">
    <location>
        <begin position="171"/>
        <end position="192"/>
    </location>
</feature>
<dbReference type="GO" id="GO:0016020">
    <property type="term" value="C:membrane"/>
    <property type="evidence" value="ECO:0007669"/>
    <property type="project" value="TreeGrafter"/>
</dbReference>
<dbReference type="Pfam" id="PF01757">
    <property type="entry name" value="Acyl_transf_3"/>
    <property type="match status" value="1"/>
</dbReference>
<accession>A0A931FEN5</accession>
<keyword evidence="5" id="KW-1185">Reference proteome</keyword>
<feature type="region of interest" description="Disordered" evidence="1">
    <location>
        <begin position="406"/>
        <end position="459"/>
    </location>
</feature>
<dbReference type="PANTHER" id="PTHR23028:SF131">
    <property type="entry name" value="BLR2367 PROTEIN"/>
    <property type="match status" value="1"/>
</dbReference>
<evidence type="ECO:0000256" key="1">
    <source>
        <dbReference type="SAM" id="MobiDB-lite"/>
    </source>
</evidence>
<keyword evidence="4" id="KW-0012">Acyltransferase</keyword>
<sequence length="459" mass="49657">MNITGAPPKPASRLGWLDVVRGIAAIAVVFQHLGFTMLVKPSAAVHRHFDLGIYGVMTFFLVSGYIVPASLERRGDVREFWIGRLFRLYPLCILVYVTAVVFLGPFHAGGVGPAVYSQPLLSSLGNATMLEDLLGSYNGLSVMWTLTYEMLFYYLVTALFVFGLQRRSAPIATGLGVAGLLLGPILPLGYLITRTGAMTLTVITLVVIALGLTGLLSGRRLPTRAGAALLGGYALVLVFLNSRSTGWETLFILATMFSGTAIYRAEQRQIHRGWAALAVGTVLVCGVAAGALYNTGASVNRTWTYGPMSWYLAFAAAWLTFGAGMLLRKRRMPAVLTWLGRISYSSYLIHVPLIAALWLVIAHFGRPHSLLQELPWFFAFFAILLTLSQLTYRYVELPMQNLGRRVARSRRGPSSGDPGRLPVPRAAGDADRVSGPDPVTPVPTSQSTNGMSAAGFGSP</sequence>
<feature type="transmembrane region" description="Helical" evidence="2">
    <location>
        <begin position="142"/>
        <end position="164"/>
    </location>
</feature>
<keyword evidence="2" id="KW-0472">Membrane</keyword>
<proteinExistence type="predicted"/>
<dbReference type="AlphaFoldDB" id="A0A931FEN5"/>
<comment type="caution">
    <text evidence="4">The sequence shown here is derived from an EMBL/GenBank/DDBJ whole genome shotgun (WGS) entry which is preliminary data.</text>
</comment>
<evidence type="ECO:0000313" key="4">
    <source>
        <dbReference type="EMBL" id="MBF9070788.1"/>
    </source>
</evidence>
<evidence type="ECO:0000259" key="3">
    <source>
        <dbReference type="Pfam" id="PF01757"/>
    </source>
</evidence>
<keyword evidence="2" id="KW-0812">Transmembrane</keyword>
<feature type="transmembrane region" description="Helical" evidence="2">
    <location>
        <begin position="246"/>
        <end position="263"/>
    </location>
</feature>
<feature type="transmembrane region" description="Helical" evidence="2">
    <location>
        <begin position="19"/>
        <end position="39"/>
    </location>
</feature>
<name>A0A931FEN5_9ACTN</name>
<feature type="transmembrane region" description="Helical" evidence="2">
    <location>
        <begin position="223"/>
        <end position="240"/>
    </location>
</feature>
<dbReference type="InterPro" id="IPR002656">
    <property type="entry name" value="Acyl_transf_3_dom"/>
</dbReference>
<feature type="transmembrane region" description="Helical" evidence="2">
    <location>
        <begin position="275"/>
        <end position="296"/>
    </location>
</feature>
<feature type="transmembrane region" description="Helical" evidence="2">
    <location>
        <begin position="198"/>
        <end position="216"/>
    </location>
</feature>
<dbReference type="GO" id="GO:0016747">
    <property type="term" value="F:acyltransferase activity, transferring groups other than amino-acyl groups"/>
    <property type="evidence" value="ECO:0007669"/>
    <property type="project" value="InterPro"/>
</dbReference>
<gene>
    <name evidence="4" type="ORF">I2501_22480</name>
</gene>